<gene>
    <name evidence="7" type="ORF">DN069_06705</name>
</gene>
<evidence type="ECO:0000313" key="7">
    <source>
        <dbReference type="EMBL" id="RAG86493.1"/>
    </source>
</evidence>
<keyword evidence="8" id="KW-1185">Reference proteome</keyword>
<comment type="caution">
    <text evidence="7">The sequence shown here is derived from an EMBL/GenBank/DDBJ whole genome shotgun (WGS) entry which is preliminary data.</text>
</comment>
<comment type="subcellular location">
    <subcellularLocation>
        <location evidence="1">Membrane</location>
    </subcellularLocation>
</comment>
<organism evidence="7 8">
    <name type="scientific">Streptacidiphilus pinicola</name>
    <dbReference type="NCBI Taxonomy" id="2219663"/>
    <lineage>
        <taxon>Bacteria</taxon>
        <taxon>Bacillati</taxon>
        <taxon>Actinomycetota</taxon>
        <taxon>Actinomycetes</taxon>
        <taxon>Kitasatosporales</taxon>
        <taxon>Streptomycetaceae</taxon>
        <taxon>Streptacidiphilus</taxon>
    </lineage>
</organism>
<sequence length="290" mass="31929">MELDKPAKPVLTYGTYPTLVLITGAGIWAALRGILSPGAAIGLLTGITIVVVFAVERINPLLDRWSMTKHSLVERDLPFIGLAVVVEQIATVGVSLVASAAVPKDGFGLLGRAPLVVQAVFALLALDLLWYAYHRAAHTFSRLWRVHGLHHSPSQLYVLMHQVFHPLDLLVSRFVISLVVFKLTGIGPAAAFIAIAVLGLQQTVSHVNSDLRTGWLNYVLIGTETHRYHHAAEKGGNFGSVVPVWDILFRTFVYEPRRIPDRMGLIDPASYPDPRRFHAALSWPFRRATA</sequence>
<dbReference type="PANTHER" id="PTHR11863">
    <property type="entry name" value="STEROL DESATURASE"/>
    <property type="match status" value="1"/>
</dbReference>
<feature type="transmembrane region" description="Helical" evidence="5">
    <location>
        <begin position="174"/>
        <end position="200"/>
    </location>
</feature>
<evidence type="ECO:0000313" key="8">
    <source>
        <dbReference type="Proteomes" id="UP000248889"/>
    </source>
</evidence>
<dbReference type="AlphaFoldDB" id="A0A2X0IS85"/>
<dbReference type="GO" id="GO:0016491">
    <property type="term" value="F:oxidoreductase activity"/>
    <property type="evidence" value="ECO:0007669"/>
    <property type="project" value="InterPro"/>
</dbReference>
<feature type="transmembrane region" description="Helical" evidence="5">
    <location>
        <begin position="37"/>
        <end position="56"/>
    </location>
</feature>
<reference evidence="7 8" key="1">
    <citation type="submission" date="2018-06" db="EMBL/GenBank/DDBJ databases">
        <title>Streptacidiphilus pinicola sp. nov., isolated from pine grove soil.</title>
        <authorList>
            <person name="Roh S.G."/>
            <person name="Park S."/>
            <person name="Kim M.-K."/>
            <person name="Yun B.-R."/>
            <person name="Park J."/>
            <person name="Kim M.J."/>
            <person name="Kim Y.S."/>
            <person name="Kim S.B."/>
        </authorList>
    </citation>
    <scope>NUCLEOTIDE SEQUENCE [LARGE SCALE GENOMIC DNA]</scope>
    <source>
        <strain evidence="7 8">MMS16-CNU450</strain>
    </source>
</reference>
<dbReference type="Proteomes" id="UP000248889">
    <property type="component" value="Unassembled WGS sequence"/>
</dbReference>
<evidence type="ECO:0000256" key="5">
    <source>
        <dbReference type="SAM" id="Phobius"/>
    </source>
</evidence>
<protein>
    <recommendedName>
        <fullName evidence="6">Fatty acid hydroxylase domain-containing protein</fullName>
    </recommendedName>
</protein>
<evidence type="ECO:0000256" key="2">
    <source>
        <dbReference type="ARBA" id="ARBA00022692"/>
    </source>
</evidence>
<evidence type="ECO:0000256" key="3">
    <source>
        <dbReference type="ARBA" id="ARBA00022989"/>
    </source>
</evidence>
<evidence type="ECO:0000256" key="1">
    <source>
        <dbReference type="ARBA" id="ARBA00004370"/>
    </source>
</evidence>
<keyword evidence="4 5" id="KW-0472">Membrane</keyword>
<dbReference type="GO" id="GO:0016020">
    <property type="term" value="C:membrane"/>
    <property type="evidence" value="ECO:0007669"/>
    <property type="project" value="UniProtKB-SubCell"/>
</dbReference>
<dbReference type="OrthoDB" id="9770329at2"/>
<feature type="transmembrane region" description="Helical" evidence="5">
    <location>
        <begin position="12"/>
        <end position="31"/>
    </location>
</feature>
<dbReference type="Pfam" id="PF04116">
    <property type="entry name" value="FA_hydroxylase"/>
    <property type="match status" value="1"/>
</dbReference>
<keyword evidence="2 5" id="KW-0812">Transmembrane</keyword>
<dbReference type="GO" id="GO:0005506">
    <property type="term" value="F:iron ion binding"/>
    <property type="evidence" value="ECO:0007669"/>
    <property type="project" value="InterPro"/>
</dbReference>
<feature type="transmembrane region" description="Helical" evidence="5">
    <location>
        <begin position="113"/>
        <end position="133"/>
    </location>
</feature>
<proteinExistence type="predicted"/>
<dbReference type="RefSeq" id="WP_111499906.1">
    <property type="nucleotide sequence ID" value="NZ_QKYN01000027.1"/>
</dbReference>
<dbReference type="InterPro" id="IPR006694">
    <property type="entry name" value="Fatty_acid_hydroxylase"/>
</dbReference>
<evidence type="ECO:0000256" key="4">
    <source>
        <dbReference type="ARBA" id="ARBA00023136"/>
    </source>
</evidence>
<evidence type="ECO:0000259" key="6">
    <source>
        <dbReference type="Pfam" id="PF04116"/>
    </source>
</evidence>
<keyword evidence="3 5" id="KW-1133">Transmembrane helix</keyword>
<feature type="domain" description="Fatty acid hydroxylase" evidence="6">
    <location>
        <begin position="120"/>
        <end position="251"/>
    </location>
</feature>
<name>A0A2X0IS85_9ACTN</name>
<accession>A0A2X0IS85</accession>
<dbReference type="EMBL" id="QKYN01000027">
    <property type="protein sequence ID" value="RAG86493.1"/>
    <property type="molecule type" value="Genomic_DNA"/>
</dbReference>
<dbReference type="GO" id="GO:0008610">
    <property type="term" value="P:lipid biosynthetic process"/>
    <property type="evidence" value="ECO:0007669"/>
    <property type="project" value="InterPro"/>
</dbReference>
<feature type="transmembrane region" description="Helical" evidence="5">
    <location>
        <begin position="77"/>
        <end position="101"/>
    </location>
</feature>
<dbReference type="InterPro" id="IPR050307">
    <property type="entry name" value="Sterol_Desaturase_Related"/>
</dbReference>